<keyword evidence="5 6" id="KW-0472">Membrane</keyword>
<feature type="transmembrane region" description="Helical" evidence="6">
    <location>
        <begin position="104"/>
        <end position="123"/>
    </location>
</feature>
<keyword evidence="9" id="KW-1185">Reference proteome</keyword>
<comment type="caution">
    <text evidence="8">The sequence shown here is derived from an EMBL/GenBank/DDBJ whole genome shotgun (WGS) entry which is preliminary data.</text>
</comment>
<evidence type="ECO:0000313" key="8">
    <source>
        <dbReference type="EMBL" id="GKV35642.1"/>
    </source>
</evidence>
<evidence type="ECO:0000256" key="5">
    <source>
        <dbReference type="ARBA" id="ARBA00023136"/>
    </source>
</evidence>
<keyword evidence="3 6" id="KW-0812">Transmembrane</keyword>
<evidence type="ECO:0000256" key="6">
    <source>
        <dbReference type="SAM" id="Phobius"/>
    </source>
</evidence>
<dbReference type="PANTHER" id="PTHR19241">
    <property type="entry name" value="ATP-BINDING CASSETTE TRANSPORTER"/>
    <property type="match status" value="1"/>
</dbReference>
<protein>
    <recommendedName>
        <fullName evidence="7">ABC-2 type transporter transmembrane domain-containing protein</fullName>
    </recommendedName>
</protein>
<evidence type="ECO:0000256" key="2">
    <source>
        <dbReference type="ARBA" id="ARBA00022448"/>
    </source>
</evidence>
<evidence type="ECO:0000313" key="9">
    <source>
        <dbReference type="Proteomes" id="UP001054252"/>
    </source>
</evidence>
<feature type="transmembrane region" description="Helical" evidence="6">
    <location>
        <begin position="73"/>
        <end position="92"/>
    </location>
</feature>
<dbReference type="Pfam" id="PF01061">
    <property type="entry name" value="ABC2_membrane"/>
    <property type="match status" value="1"/>
</dbReference>
<organism evidence="8 9">
    <name type="scientific">Rubroshorea leprosula</name>
    <dbReference type="NCBI Taxonomy" id="152421"/>
    <lineage>
        <taxon>Eukaryota</taxon>
        <taxon>Viridiplantae</taxon>
        <taxon>Streptophyta</taxon>
        <taxon>Embryophyta</taxon>
        <taxon>Tracheophyta</taxon>
        <taxon>Spermatophyta</taxon>
        <taxon>Magnoliopsida</taxon>
        <taxon>eudicotyledons</taxon>
        <taxon>Gunneridae</taxon>
        <taxon>Pentapetalae</taxon>
        <taxon>rosids</taxon>
        <taxon>malvids</taxon>
        <taxon>Malvales</taxon>
        <taxon>Dipterocarpaceae</taxon>
        <taxon>Rubroshorea</taxon>
    </lineage>
</organism>
<feature type="transmembrane region" description="Helical" evidence="6">
    <location>
        <begin position="43"/>
        <end position="67"/>
    </location>
</feature>
<keyword evidence="4 6" id="KW-1133">Transmembrane helix</keyword>
<reference evidence="8 9" key="1">
    <citation type="journal article" date="2021" name="Commun. Biol.">
        <title>The genome of Shorea leprosula (Dipterocarpaceae) highlights the ecological relevance of drought in aseasonal tropical rainforests.</title>
        <authorList>
            <person name="Ng K.K.S."/>
            <person name="Kobayashi M.J."/>
            <person name="Fawcett J.A."/>
            <person name="Hatakeyama M."/>
            <person name="Paape T."/>
            <person name="Ng C.H."/>
            <person name="Ang C.C."/>
            <person name="Tnah L.H."/>
            <person name="Lee C.T."/>
            <person name="Nishiyama T."/>
            <person name="Sese J."/>
            <person name="O'Brien M.J."/>
            <person name="Copetti D."/>
            <person name="Mohd Noor M.I."/>
            <person name="Ong R.C."/>
            <person name="Putra M."/>
            <person name="Sireger I.Z."/>
            <person name="Indrioko S."/>
            <person name="Kosugi Y."/>
            <person name="Izuno A."/>
            <person name="Isagi Y."/>
            <person name="Lee S.L."/>
            <person name="Shimizu K.K."/>
        </authorList>
    </citation>
    <scope>NUCLEOTIDE SEQUENCE [LARGE SCALE GENOMIC DNA]</scope>
    <source>
        <strain evidence="8">214</strain>
    </source>
</reference>
<evidence type="ECO:0000256" key="4">
    <source>
        <dbReference type="ARBA" id="ARBA00022989"/>
    </source>
</evidence>
<dbReference type="Proteomes" id="UP001054252">
    <property type="component" value="Unassembled WGS sequence"/>
</dbReference>
<evidence type="ECO:0000256" key="1">
    <source>
        <dbReference type="ARBA" id="ARBA00004141"/>
    </source>
</evidence>
<dbReference type="InterPro" id="IPR013525">
    <property type="entry name" value="ABC2_TM"/>
</dbReference>
<proteinExistence type="predicted"/>
<dbReference type="AlphaFoldDB" id="A0AAV5LET8"/>
<evidence type="ECO:0000259" key="7">
    <source>
        <dbReference type="Pfam" id="PF01061"/>
    </source>
</evidence>
<feature type="transmembrane region" description="Helical" evidence="6">
    <location>
        <begin position="12"/>
        <end position="31"/>
    </location>
</feature>
<name>A0AAV5LET8_9ROSI</name>
<gene>
    <name evidence="8" type="ORF">SLEP1_g43885</name>
</gene>
<dbReference type="GO" id="GO:0140359">
    <property type="term" value="F:ABC-type transporter activity"/>
    <property type="evidence" value="ECO:0007669"/>
    <property type="project" value="InterPro"/>
</dbReference>
<dbReference type="GO" id="GO:0005886">
    <property type="term" value="C:plasma membrane"/>
    <property type="evidence" value="ECO:0007669"/>
    <property type="project" value="UniProtKB-ARBA"/>
</dbReference>
<feature type="domain" description="ABC-2 type transporter transmembrane" evidence="7">
    <location>
        <begin position="1"/>
        <end position="123"/>
    </location>
</feature>
<keyword evidence="2" id="KW-0813">Transport</keyword>
<sequence>MYSSLPYALAQVLIELPYVFVQALIYGVIVYAMMKFEWTAAKFLWYIFFVYVTLLNFTFSGIMTVALTPNYHLASIGATGIFALWNLFTGFIVPLKRIPVWWKWYYWSCPLAYTLYGMMASQYGDQNDVLDYGVTVKELLRDYYGYRDDFLGVVAGVIVGFALLFALVFAIAVKLFNFQRR</sequence>
<comment type="subcellular location">
    <subcellularLocation>
        <location evidence="1">Membrane</location>
        <topology evidence="1">Multi-pass membrane protein</topology>
    </subcellularLocation>
</comment>
<dbReference type="EMBL" id="BPVZ01000112">
    <property type="protein sequence ID" value="GKV35642.1"/>
    <property type="molecule type" value="Genomic_DNA"/>
</dbReference>
<accession>A0AAV5LET8</accession>
<feature type="transmembrane region" description="Helical" evidence="6">
    <location>
        <begin position="150"/>
        <end position="176"/>
    </location>
</feature>
<evidence type="ECO:0000256" key="3">
    <source>
        <dbReference type="ARBA" id="ARBA00022692"/>
    </source>
</evidence>